<evidence type="ECO:0000313" key="2">
    <source>
        <dbReference type="Proteomes" id="UP001166293"/>
    </source>
</evidence>
<dbReference type="EMBL" id="JAHRWL010000001">
    <property type="protein sequence ID" value="MBV2358250.1"/>
    <property type="molecule type" value="Genomic_DNA"/>
</dbReference>
<name>A0ABS6N2K0_9RHOB</name>
<accession>A0ABS6N2K0</accession>
<reference evidence="1" key="1">
    <citation type="submission" date="2021-06" db="EMBL/GenBank/DDBJ databases">
        <title>Thalassococcus sp. CAU 1522 isolated from sea sand, Republic of Korea.</title>
        <authorList>
            <person name="Kim W."/>
        </authorList>
    </citation>
    <scope>NUCLEOTIDE SEQUENCE</scope>
    <source>
        <strain evidence="1">CAU 1522</strain>
    </source>
</reference>
<gene>
    <name evidence="1" type="ORF">KUH32_00550</name>
</gene>
<evidence type="ECO:0000313" key="1">
    <source>
        <dbReference type="EMBL" id="MBV2358250.1"/>
    </source>
</evidence>
<protein>
    <recommendedName>
        <fullName evidence="3">DUF1127 domain-containing protein</fullName>
    </recommendedName>
</protein>
<dbReference type="Proteomes" id="UP001166293">
    <property type="component" value="Unassembled WGS sequence"/>
</dbReference>
<evidence type="ECO:0008006" key="3">
    <source>
        <dbReference type="Google" id="ProtNLM"/>
    </source>
</evidence>
<proteinExistence type="predicted"/>
<sequence length="70" mass="8180">MSYFDHEFSSDDKGLRSVFARFLETPFDIRQRRLAQRIEALRAMDDAELAAYGLTRDTIVAHVFATDRRI</sequence>
<comment type="caution">
    <text evidence="1">The sequence shown here is derived from an EMBL/GenBank/DDBJ whole genome shotgun (WGS) entry which is preliminary data.</text>
</comment>
<organism evidence="1 2">
    <name type="scientific">Thalassococcus arenae</name>
    <dbReference type="NCBI Taxonomy" id="2851652"/>
    <lineage>
        <taxon>Bacteria</taxon>
        <taxon>Pseudomonadati</taxon>
        <taxon>Pseudomonadota</taxon>
        <taxon>Alphaproteobacteria</taxon>
        <taxon>Rhodobacterales</taxon>
        <taxon>Roseobacteraceae</taxon>
        <taxon>Thalassococcus</taxon>
    </lineage>
</organism>
<dbReference type="RefSeq" id="WP_217776128.1">
    <property type="nucleotide sequence ID" value="NZ_JAHRWL010000001.1"/>
</dbReference>
<keyword evidence="2" id="KW-1185">Reference proteome</keyword>